<name>A0AAE0WJS9_9PEZI</name>
<evidence type="ECO:0000313" key="2">
    <source>
        <dbReference type="EMBL" id="KAK3673011.1"/>
    </source>
</evidence>
<organism evidence="2 3">
    <name type="scientific">Recurvomyces mirabilis</name>
    <dbReference type="NCBI Taxonomy" id="574656"/>
    <lineage>
        <taxon>Eukaryota</taxon>
        <taxon>Fungi</taxon>
        <taxon>Dikarya</taxon>
        <taxon>Ascomycota</taxon>
        <taxon>Pezizomycotina</taxon>
        <taxon>Dothideomycetes</taxon>
        <taxon>Dothideomycetidae</taxon>
        <taxon>Mycosphaerellales</taxon>
        <taxon>Teratosphaeriaceae</taxon>
        <taxon>Recurvomyces</taxon>
    </lineage>
</organism>
<dbReference type="EMBL" id="JAUTXT010000028">
    <property type="protein sequence ID" value="KAK3673011.1"/>
    <property type="molecule type" value="Genomic_DNA"/>
</dbReference>
<feature type="compositionally biased region" description="Low complexity" evidence="1">
    <location>
        <begin position="578"/>
        <end position="589"/>
    </location>
</feature>
<evidence type="ECO:0000313" key="3">
    <source>
        <dbReference type="Proteomes" id="UP001274830"/>
    </source>
</evidence>
<feature type="compositionally biased region" description="Acidic residues" evidence="1">
    <location>
        <begin position="590"/>
        <end position="600"/>
    </location>
</feature>
<feature type="region of interest" description="Disordered" evidence="1">
    <location>
        <begin position="454"/>
        <end position="473"/>
    </location>
</feature>
<proteinExistence type="predicted"/>
<evidence type="ECO:0000256" key="1">
    <source>
        <dbReference type="SAM" id="MobiDB-lite"/>
    </source>
</evidence>
<keyword evidence="3" id="KW-1185">Reference proteome</keyword>
<comment type="caution">
    <text evidence="2">The sequence shown here is derived from an EMBL/GenBank/DDBJ whole genome shotgun (WGS) entry which is preliminary data.</text>
</comment>
<dbReference type="Proteomes" id="UP001274830">
    <property type="component" value="Unassembled WGS sequence"/>
</dbReference>
<reference evidence="2" key="1">
    <citation type="submission" date="2023-07" db="EMBL/GenBank/DDBJ databases">
        <title>Black Yeasts Isolated from many extreme environments.</title>
        <authorList>
            <person name="Coleine C."/>
            <person name="Stajich J.E."/>
            <person name="Selbmann L."/>
        </authorList>
    </citation>
    <scope>NUCLEOTIDE SEQUENCE</scope>
    <source>
        <strain evidence="2">CCFEE 5485</strain>
    </source>
</reference>
<accession>A0AAE0WJS9</accession>
<feature type="compositionally biased region" description="Low complexity" evidence="1">
    <location>
        <begin position="555"/>
        <end position="566"/>
    </location>
</feature>
<sequence length="600" mass="66785">MALSMHMPQQPFANRYQLLGPSPEESPPDLPEREIYTPTRYRRPRNSRGTKEAKRRRDARRSKRKMAAQMLDEQLSRDIDATLKEINFTTTGLPTPPSSLPSPRHTPSPMQIEFPEPMFLPPLPPSPPQLPPLRFGDLDLTTLSRLVPSDEYFRSSTLMSVPQLPSWCPPLPALMRNRSSAEDMPKFFDLSRLPEPKNSLASPIPKPSPCQGMQLWRGLVDKKSRQSRFFPRPASPLPRVRLPPTVCKLHKEDESLSSPSAPYADAVKKGIPDDPRKATEDFDTPPDDICAQTMPIFEPSAANLWSILAEESPSHSAAINDPYLASFEACNEDTYLTAWQNAITTENHTEPVELDSKEIPYVHGNSLTDDIGDIEASPYTFEHPSMMHMATTTSEPLSILPVGLNELTMDREYEEGVPAGQYCNNKPIDTSVISAEILPVDCVIEAETAAHVHEHSDAHFNSEQSLFHPSTPAPRSAANSLIDLADFLKLGHGEDCWCSGYCYECKPASEITTARMKPELATTDNVTETDKEWMLYISARDNNSLPDLTTEDVSGQESQAQSAASSDWEDLFSDVVQTTPSKSTTSETSGFDDLDEGDWV</sequence>
<dbReference type="AlphaFoldDB" id="A0AAE0WJS9"/>
<feature type="compositionally biased region" description="Basic and acidic residues" evidence="1">
    <location>
        <begin position="266"/>
        <end position="279"/>
    </location>
</feature>
<gene>
    <name evidence="2" type="ORF">LTR78_007122</name>
</gene>
<feature type="region of interest" description="Disordered" evidence="1">
    <location>
        <begin position="251"/>
        <end position="279"/>
    </location>
</feature>
<feature type="region of interest" description="Disordered" evidence="1">
    <location>
        <begin position="545"/>
        <end position="600"/>
    </location>
</feature>
<feature type="compositionally biased region" description="Basic residues" evidence="1">
    <location>
        <begin position="40"/>
        <end position="66"/>
    </location>
</feature>
<protein>
    <submittedName>
        <fullName evidence="2">Uncharacterized protein</fullName>
    </submittedName>
</protein>
<feature type="region of interest" description="Disordered" evidence="1">
    <location>
        <begin position="1"/>
        <end position="68"/>
    </location>
</feature>